<dbReference type="AlphaFoldDB" id="A0A1H9NIE2"/>
<dbReference type="InterPro" id="IPR010424">
    <property type="entry name" value="EutQ"/>
</dbReference>
<accession>A0A1H9NIE2</accession>
<protein>
    <submittedName>
        <fullName evidence="2">Homogentisate 1,2-dioxygenase</fullName>
    </submittedName>
</protein>
<dbReference type="InterPro" id="IPR011051">
    <property type="entry name" value="RmlC_Cupin_sf"/>
</dbReference>
<evidence type="ECO:0000313" key="2">
    <source>
        <dbReference type="EMBL" id="SER35435.1"/>
    </source>
</evidence>
<dbReference type="Pfam" id="PF06249">
    <property type="entry name" value="EutQ"/>
    <property type="match status" value="1"/>
</dbReference>
<dbReference type="STRING" id="402600.SAMN05216188_110219"/>
<dbReference type="EMBL" id="FOFR01000010">
    <property type="protein sequence ID" value="SER35435.1"/>
    <property type="molecule type" value="Genomic_DNA"/>
</dbReference>
<evidence type="ECO:0000256" key="1">
    <source>
        <dbReference type="SAM" id="MobiDB-lite"/>
    </source>
</evidence>
<sequence length="352" mass="38070">MAGGSYPHSWTREGFLGDAVVTQRPHPIIAYTEVTGAHAPRRIDLTAIKALDATDSAELPTVFARSRNELTLAVSARTEPTPFVWRNAEYDEVHFVQEGEFDYVTDWGTLTAKPGDFVFLPRAASYRVVPTTTSALRVIIETPEAIALNPQAVPGMINPARSVSRPDATRTSDASGETTLLIRAADGITRFTMPEDPLALTAIVSGQAPVWKVNLAEVQPVTYLPLGGPPSHFAETPTKDLLLYTMSARPGGRPPQHHNADYDELVFYFRGPGPYGGLTEPGLGFWIPKAVAHWGPSEDVEGGYLAWLLESGGTIRLTPEGLAASELMETSYFHPLRSGGSPEQAGPQSHLS</sequence>
<proteinExistence type="predicted"/>
<evidence type="ECO:0000313" key="3">
    <source>
        <dbReference type="Proteomes" id="UP000199352"/>
    </source>
</evidence>
<keyword evidence="2" id="KW-0560">Oxidoreductase</keyword>
<dbReference type="Gene3D" id="2.60.120.10">
    <property type="entry name" value="Jelly Rolls"/>
    <property type="match status" value="1"/>
</dbReference>
<dbReference type="SUPFAM" id="SSF51182">
    <property type="entry name" value="RmlC-like cupins"/>
    <property type="match status" value="1"/>
</dbReference>
<dbReference type="GO" id="GO:0051213">
    <property type="term" value="F:dioxygenase activity"/>
    <property type="evidence" value="ECO:0007669"/>
    <property type="project" value="UniProtKB-KW"/>
</dbReference>
<organism evidence="2 3">
    <name type="scientific">Lentzea xinjiangensis</name>
    <dbReference type="NCBI Taxonomy" id="402600"/>
    <lineage>
        <taxon>Bacteria</taxon>
        <taxon>Bacillati</taxon>
        <taxon>Actinomycetota</taxon>
        <taxon>Actinomycetes</taxon>
        <taxon>Pseudonocardiales</taxon>
        <taxon>Pseudonocardiaceae</taxon>
        <taxon>Lentzea</taxon>
    </lineage>
</organism>
<dbReference type="InterPro" id="IPR014710">
    <property type="entry name" value="RmlC-like_jellyroll"/>
</dbReference>
<keyword evidence="2" id="KW-0223">Dioxygenase</keyword>
<gene>
    <name evidence="2" type="ORF">SAMN05216188_110219</name>
</gene>
<name>A0A1H9NIE2_9PSEU</name>
<keyword evidence="3" id="KW-1185">Reference proteome</keyword>
<dbReference type="Proteomes" id="UP000199352">
    <property type="component" value="Unassembled WGS sequence"/>
</dbReference>
<reference evidence="3" key="1">
    <citation type="submission" date="2016-10" db="EMBL/GenBank/DDBJ databases">
        <authorList>
            <person name="Varghese N."/>
            <person name="Submissions S."/>
        </authorList>
    </citation>
    <scope>NUCLEOTIDE SEQUENCE [LARGE SCALE GENOMIC DNA]</scope>
    <source>
        <strain evidence="3">CGMCC 4.3525</strain>
    </source>
</reference>
<feature type="region of interest" description="Disordered" evidence="1">
    <location>
        <begin position="333"/>
        <end position="352"/>
    </location>
</feature>